<dbReference type="AlphaFoldDB" id="A8P4C4"/>
<keyword evidence="1" id="KW-0675">Receptor</keyword>
<accession>A8P4C4</accession>
<organism evidence="1">
    <name type="scientific">Brugia malayi</name>
    <name type="common">Filarial nematode worm</name>
    <dbReference type="NCBI Taxonomy" id="6279"/>
    <lineage>
        <taxon>Eukaryota</taxon>
        <taxon>Metazoa</taxon>
        <taxon>Ecdysozoa</taxon>
        <taxon>Nematoda</taxon>
        <taxon>Chromadorea</taxon>
        <taxon>Rhabditida</taxon>
        <taxon>Spirurina</taxon>
        <taxon>Spiruromorpha</taxon>
        <taxon>Filarioidea</taxon>
        <taxon>Onchocercidae</taxon>
        <taxon>Brugia</taxon>
    </lineage>
</organism>
<name>A8P4C4_BRUMA</name>
<reference evidence="1" key="1">
    <citation type="journal article" date="2007" name="Science">
        <title>Draft genome of the filarial nematode parasite Brugia malayi.</title>
        <authorList>
            <person name="Ghedin E."/>
            <person name="Wang S."/>
            <person name="Spiro D."/>
            <person name="Caler E."/>
            <person name="Zhao Q."/>
            <person name="Crabtree J."/>
            <person name="Allen J.E."/>
            <person name="Delcher A.L."/>
            <person name="Guiliano D.B."/>
            <person name="Miranda-Saavedra D."/>
            <person name="Angiuoli S.V."/>
            <person name="Creasy T."/>
            <person name="Amedeo P."/>
            <person name="Haas B."/>
            <person name="El-Sayed N.M."/>
            <person name="Wortman J.R."/>
            <person name="Feldblyum T."/>
            <person name="Tallon L."/>
            <person name="Schatz M."/>
            <person name="Shumway M."/>
            <person name="Koo H."/>
            <person name="Salzberg S.L."/>
            <person name="Schobel S."/>
            <person name="Pertea M."/>
            <person name="Pop M."/>
            <person name="White O."/>
            <person name="Barton G.J."/>
            <person name="Carlow C.K."/>
            <person name="Crawford M.J."/>
            <person name="Daub J."/>
            <person name="Dimmic M.W."/>
            <person name="Estes C.F."/>
            <person name="Foster J.M."/>
            <person name="Ganatra M."/>
            <person name="Gregory W.F."/>
            <person name="Johnson N.M."/>
            <person name="Jin J."/>
            <person name="Komuniecki R."/>
            <person name="Korf I."/>
            <person name="Kumar S."/>
            <person name="Laney S."/>
            <person name="Li B.W."/>
            <person name="Li W."/>
            <person name="Lindblom T.H."/>
            <person name="Lustigman S."/>
            <person name="Ma D."/>
            <person name="Maina C.V."/>
            <person name="Martin D.M."/>
            <person name="McCarter J.P."/>
            <person name="McReynolds L."/>
            <person name="Mitreva M."/>
            <person name="Nutman T.B."/>
            <person name="Parkinson J."/>
            <person name="Peregrin-Alvarez J.M."/>
            <person name="Poole C."/>
            <person name="Ren Q."/>
            <person name="Saunders L."/>
            <person name="Sluder A.E."/>
            <person name="Smith K."/>
            <person name="Stanke M."/>
            <person name="Unnasch T.R."/>
            <person name="Ware J."/>
            <person name="Wei A.D."/>
            <person name="Weil G."/>
            <person name="Williams D.J."/>
            <person name="Zhang Y."/>
            <person name="Williams S.A."/>
            <person name="Fraser-Liggett C."/>
            <person name="Slatko B."/>
            <person name="Blaxter M.L."/>
            <person name="Scott A.L."/>
        </authorList>
    </citation>
    <scope>NUCLEOTIDE SEQUENCE [LARGE SCALE GENOMIC DNA]</scope>
</reference>
<gene>
    <name evidence="1" type="ORF">Bm1_16055</name>
</gene>
<protein>
    <submittedName>
        <fullName evidence="1">T-cell receptor beta chain ANA 11, putative</fullName>
    </submittedName>
</protein>
<dbReference type="EMBL" id="DS238677">
    <property type="protein sequence ID" value="EDP36485.1"/>
    <property type="molecule type" value="Genomic_DNA"/>
</dbReference>
<evidence type="ECO:0000313" key="1">
    <source>
        <dbReference type="EMBL" id="EDP36485.1"/>
    </source>
</evidence>
<sequence length="88" mass="10718">MIKNVVTARLYKQREAIILQNQTQLFTANSSTHTHTYTHTYIRTYTYSHTHIYIHTHTHTRTYIYTSMTLQLFCQWNREHFQIPEENV</sequence>
<proteinExistence type="predicted"/>